<dbReference type="CDD" id="cd00093">
    <property type="entry name" value="HTH_XRE"/>
    <property type="match status" value="1"/>
</dbReference>
<evidence type="ECO:0000259" key="1">
    <source>
        <dbReference type="PROSITE" id="PS50943"/>
    </source>
</evidence>
<dbReference type="PROSITE" id="PS50943">
    <property type="entry name" value="HTH_CROC1"/>
    <property type="match status" value="1"/>
</dbReference>
<dbReference type="AlphaFoldDB" id="A0A2T0UIN6"/>
<dbReference type="Pfam" id="PF19054">
    <property type="entry name" value="DUF5753"/>
    <property type="match status" value="1"/>
</dbReference>
<dbReference type="Pfam" id="PF13560">
    <property type="entry name" value="HTH_31"/>
    <property type="match status" value="1"/>
</dbReference>
<dbReference type="GO" id="GO:0003677">
    <property type="term" value="F:DNA binding"/>
    <property type="evidence" value="ECO:0007669"/>
    <property type="project" value="InterPro"/>
</dbReference>
<dbReference type="Gene3D" id="1.10.260.40">
    <property type="entry name" value="lambda repressor-like DNA-binding domains"/>
    <property type="match status" value="1"/>
</dbReference>
<organism evidence="2 3">
    <name type="scientific">Glycomyces artemisiae</name>
    <dbReference type="NCBI Taxonomy" id="1076443"/>
    <lineage>
        <taxon>Bacteria</taxon>
        <taxon>Bacillati</taxon>
        <taxon>Actinomycetota</taxon>
        <taxon>Actinomycetes</taxon>
        <taxon>Glycomycetales</taxon>
        <taxon>Glycomycetaceae</taxon>
        <taxon>Glycomyces</taxon>
    </lineage>
</organism>
<dbReference type="SUPFAM" id="SSF47413">
    <property type="entry name" value="lambda repressor-like DNA-binding domains"/>
    <property type="match status" value="1"/>
</dbReference>
<dbReference type="InterPro" id="IPR001387">
    <property type="entry name" value="Cro/C1-type_HTH"/>
</dbReference>
<protein>
    <submittedName>
        <fullName evidence="2">Helix-turn-helix protein</fullName>
    </submittedName>
</protein>
<evidence type="ECO:0000313" key="3">
    <source>
        <dbReference type="Proteomes" id="UP000238176"/>
    </source>
</evidence>
<gene>
    <name evidence="2" type="ORF">B0I28_106222</name>
</gene>
<sequence length="266" mass="30082">MADSRLAKWYITAELTALRAILGLSEAGIARALGVSAATIRNWESGKTVPLRSVAKDIGQMAGVEQSRIDFLCFVIDNYKVPGLVANLHTRNVRMVEQAERTYGSIFKYESVYIPGPFQLDGYHNELLPGADSDSLKRKQARGRTLRSRTAASMQVLIEYNALRHLRDMIHWDRQIEALIEDSNRPNWEIRIIDGIHNASRGSFDFYKTAKAPDAGPSFVYTESLDQSRYIEDEATLRWYDQLRTEVWAQGKPIKEIFSGGVQLLA</sequence>
<keyword evidence="3" id="KW-1185">Reference proteome</keyword>
<dbReference type="Proteomes" id="UP000238176">
    <property type="component" value="Unassembled WGS sequence"/>
</dbReference>
<name>A0A2T0UIN6_9ACTN</name>
<reference evidence="2 3" key="1">
    <citation type="submission" date="2018-03" db="EMBL/GenBank/DDBJ databases">
        <title>Genomic Encyclopedia of Type Strains, Phase III (KMG-III): the genomes of soil and plant-associated and newly described type strains.</title>
        <authorList>
            <person name="Whitman W."/>
        </authorList>
    </citation>
    <scope>NUCLEOTIDE SEQUENCE [LARGE SCALE GENOMIC DNA]</scope>
    <source>
        <strain evidence="2 3">CGMCC 4.7067</strain>
    </source>
</reference>
<evidence type="ECO:0000313" key="2">
    <source>
        <dbReference type="EMBL" id="PRY57800.1"/>
    </source>
</evidence>
<dbReference type="InterPro" id="IPR043917">
    <property type="entry name" value="DUF5753"/>
</dbReference>
<dbReference type="EMBL" id="PVTJ01000006">
    <property type="protein sequence ID" value="PRY57800.1"/>
    <property type="molecule type" value="Genomic_DNA"/>
</dbReference>
<proteinExistence type="predicted"/>
<dbReference type="RefSeq" id="WP_106364989.1">
    <property type="nucleotide sequence ID" value="NZ_PVTJ01000006.1"/>
</dbReference>
<accession>A0A2T0UIN6</accession>
<dbReference type="InterPro" id="IPR010982">
    <property type="entry name" value="Lambda_DNA-bd_dom_sf"/>
</dbReference>
<comment type="caution">
    <text evidence="2">The sequence shown here is derived from an EMBL/GenBank/DDBJ whole genome shotgun (WGS) entry which is preliminary data.</text>
</comment>
<feature type="domain" description="HTH cro/C1-type" evidence="1">
    <location>
        <begin position="15"/>
        <end position="50"/>
    </location>
</feature>